<name>A0A7C8KJB8_ORBOL</name>
<organism evidence="1 2">
    <name type="scientific">Orbilia oligospora</name>
    <name type="common">Nematode-trapping fungus</name>
    <name type="synonym">Arthrobotrys oligospora</name>
    <dbReference type="NCBI Taxonomy" id="2813651"/>
    <lineage>
        <taxon>Eukaryota</taxon>
        <taxon>Fungi</taxon>
        <taxon>Dikarya</taxon>
        <taxon>Ascomycota</taxon>
        <taxon>Pezizomycotina</taxon>
        <taxon>Orbiliomycetes</taxon>
        <taxon>Orbiliales</taxon>
        <taxon>Orbiliaceae</taxon>
        <taxon>Orbilia</taxon>
    </lineage>
</organism>
<dbReference type="AlphaFoldDB" id="A0A7C8KJB8"/>
<accession>A0A7C8KJB8</accession>
<evidence type="ECO:0000313" key="2">
    <source>
        <dbReference type="Proteomes" id="UP000297595"/>
    </source>
</evidence>
<proteinExistence type="predicted"/>
<sequence>MVMVSINAIRCVYLQEVQSALSLAKICQTEIHSRDRLHHLERQLHCMPARPTINKGRGSTPQAPDEHLDLMTNIQQKHMSIYKFRLEDKIDVDGVDNRKI</sequence>
<reference evidence="1 2" key="1">
    <citation type="submission" date="2019-03" db="EMBL/GenBank/DDBJ databases">
        <title>Nematode-trapping fungi genome.</title>
        <authorList>
            <person name="Vidal-Diez De Ulzurrun G."/>
        </authorList>
    </citation>
    <scope>NUCLEOTIDE SEQUENCE [LARGE SCALE GENOMIC DNA]</scope>
    <source>
        <strain evidence="1 2">TWF154</strain>
    </source>
</reference>
<dbReference type="Proteomes" id="UP000297595">
    <property type="component" value="Unassembled WGS sequence"/>
</dbReference>
<evidence type="ECO:0000313" key="1">
    <source>
        <dbReference type="EMBL" id="TGJ71944.1"/>
    </source>
</evidence>
<protein>
    <submittedName>
        <fullName evidence="1">Uncharacterized protein</fullName>
    </submittedName>
</protein>
<dbReference type="EMBL" id="SOZJ01000002">
    <property type="protein sequence ID" value="TGJ71944.1"/>
    <property type="molecule type" value="Genomic_DNA"/>
</dbReference>
<gene>
    <name evidence="1" type="ORF">EYR41_003867</name>
</gene>
<comment type="caution">
    <text evidence="1">The sequence shown here is derived from an EMBL/GenBank/DDBJ whole genome shotgun (WGS) entry which is preliminary data.</text>
</comment>